<keyword evidence="1" id="KW-1133">Transmembrane helix</keyword>
<sequence>MPSLIHRLCVVALLMLTALSARAVDTLFVREELGLSFLPTSTSFLLPLDGASSVYANVDDDLFSLAYTGGYFVMKALADNEVCACLPYGLDIYRAGGAYITPAHLDATTSLDFVPWFEFPTSAGEEVRIKIAAVPEPSVLAMLAAGLALLWAAAARRGRALRQRID</sequence>
<proteinExistence type="predicted"/>
<comment type="caution">
    <text evidence="3">The sequence shown here is derived from an EMBL/GenBank/DDBJ whole genome shotgun (WGS) entry which is preliminary data.</text>
</comment>
<reference evidence="3 4" key="1">
    <citation type="submission" date="2019-02" db="EMBL/GenBank/DDBJ databases">
        <title>Genomic Encyclopedia of Type Strains, Phase IV (KMG-IV): sequencing the most valuable type-strain genomes for metagenomic binning, comparative biology and taxonomic classification.</title>
        <authorList>
            <person name="Goeker M."/>
        </authorList>
    </citation>
    <scope>NUCLEOTIDE SEQUENCE [LARGE SCALE GENOMIC DNA]</scope>
    <source>
        <strain evidence="3 4">DSM 19570</strain>
    </source>
</reference>
<feature type="transmembrane region" description="Helical" evidence="1">
    <location>
        <begin position="138"/>
        <end position="155"/>
    </location>
</feature>
<gene>
    <name evidence="3" type="ORF">EV670_1809</name>
</gene>
<dbReference type="AlphaFoldDB" id="A0A4Q7VWI2"/>
<feature type="chain" id="PRO_5020880558" evidence="2">
    <location>
        <begin position="24"/>
        <end position="166"/>
    </location>
</feature>
<dbReference type="NCBIfam" id="TIGR02595">
    <property type="entry name" value="PEP_CTERM"/>
    <property type="match status" value="1"/>
</dbReference>
<keyword evidence="1" id="KW-0472">Membrane</keyword>
<dbReference type="RefSeq" id="WP_130431506.1">
    <property type="nucleotide sequence ID" value="NZ_SHKP01000005.1"/>
</dbReference>
<keyword evidence="1" id="KW-0812">Transmembrane</keyword>
<keyword evidence="2" id="KW-0732">Signal</keyword>
<accession>A0A4Q7VWI2</accession>
<evidence type="ECO:0000313" key="4">
    <source>
        <dbReference type="Proteomes" id="UP000293671"/>
    </source>
</evidence>
<evidence type="ECO:0000256" key="2">
    <source>
        <dbReference type="SAM" id="SignalP"/>
    </source>
</evidence>
<dbReference type="Proteomes" id="UP000293671">
    <property type="component" value="Unassembled WGS sequence"/>
</dbReference>
<dbReference type="InterPro" id="IPR013424">
    <property type="entry name" value="Ice-binding_C"/>
</dbReference>
<evidence type="ECO:0000313" key="3">
    <source>
        <dbReference type="EMBL" id="RZU01094.1"/>
    </source>
</evidence>
<keyword evidence="4" id="KW-1185">Reference proteome</keyword>
<dbReference type="EMBL" id="SHKP01000005">
    <property type="protein sequence ID" value="RZU01094.1"/>
    <property type="molecule type" value="Genomic_DNA"/>
</dbReference>
<organism evidence="3 4">
    <name type="scientific">Rivibacter subsaxonicus</name>
    <dbReference type="NCBI Taxonomy" id="457575"/>
    <lineage>
        <taxon>Bacteria</taxon>
        <taxon>Pseudomonadati</taxon>
        <taxon>Pseudomonadota</taxon>
        <taxon>Betaproteobacteria</taxon>
        <taxon>Burkholderiales</taxon>
        <taxon>Rivibacter</taxon>
    </lineage>
</organism>
<evidence type="ECO:0000256" key="1">
    <source>
        <dbReference type="SAM" id="Phobius"/>
    </source>
</evidence>
<name>A0A4Q7VWI2_9BURK</name>
<feature type="signal peptide" evidence="2">
    <location>
        <begin position="1"/>
        <end position="23"/>
    </location>
</feature>
<protein>
    <submittedName>
        <fullName evidence="3">Putative secreted protein with PEP-CTERM sorting signal</fullName>
    </submittedName>
</protein>